<keyword evidence="2" id="KW-1185">Reference proteome</keyword>
<accession>A0ABX1M336</accession>
<gene>
    <name evidence="1" type="ORF">HC246_21365</name>
</gene>
<evidence type="ECO:0000313" key="2">
    <source>
        <dbReference type="Proteomes" id="UP000738376"/>
    </source>
</evidence>
<name>A0ABX1M336_9CYAN</name>
<reference evidence="1 2" key="1">
    <citation type="submission" date="2020-03" db="EMBL/GenBank/DDBJ databases">
        <title>Draft Genome Sequence of 2-Methylisoborneol Producing Pseudanabaena yagii Strain GIHE-NHR1 Isolated from North Han River in South Korea.</title>
        <authorList>
            <person name="Jeong J."/>
        </authorList>
    </citation>
    <scope>NUCLEOTIDE SEQUENCE [LARGE SCALE GENOMIC DNA]</scope>
    <source>
        <strain evidence="1 2">GIHE-NHR1</strain>
    </source>
</reference>
<comment type="caution">
    <text evidence="1">The sequence shown here is derived from an EMBL/GenBank/DDBJ whole genome shotgun (WGS) entry which is preliminary data.</text>
</comment>
<dbReference type="EMBL" id="JAAVJL010000003">
    <property type="protein sequence ID" value="NMF60507.1"/>
    <property type="molecule type" value="Genomic_DNA"/>
</dbReference>
<dbReference type="Proteomes" id="UP000738376">
    <property type="component" value="Unassembled WGS sequence"/>
</dbReference>
<sequence length="334" mass="38176">MPRNLSTITTKFLASGVGVNAICRALSPISNYSRCESSAFVRRALTHAIHKDVIGVEISPYAEFIPTKTTLLLGEGRGRSQDYLEAIETEEQINKAAIETSAQLKKSRYFFEQANVVTEEIKPILYYYGSMYFLDFICLNIVRRRLIGSRGHGLSITNDSEGWDFNKNWARNKCRVQIGSAGDFPFYVDALTVSGWTTLFSQFRFHHEAMDDPYILLDNPKPLFTEKVSLDKLCNFNKDKYLDDYPDVKEWLIGTNEGMVWKLTELLMDVIVVYIASSLARYYTPAWIGIIEANKSDIYNDVRAAYQNVSEGLPLFFADEHPFDYSYGTRIPPY</sequence>
<evidence type="ECO:0000313" key="1">
    <source>
        <dbReference type="EMBL" id="NMF60507.1"/>
    </source>
</evidence>
<protein>
    <submittedName>
        <fullName evidence="1">Uncharacterized protein</fullName>
    </submittedName>
</protein>
<organism evidence="1 2">
    <name type="scientific">Pseudanabaena yagii GIHE-NHR1</name>
    <dbReference type="NCBI Taxonomy" id="2722753"/>
    <lineage>
        <taxon>Bacteria</taxon>
        <taxon>Bacillati</taxon>
        <taxon>Cyanobacteriota</taxon>
        <taxon>Cyanophyceae</taxon>
        <taxon>Pseudanabaenales</taxon>
        <taxon>Pseudanabaenaceae</taxon>
        <taxon>Pseudanabaena</taxon>
        <taxon>Pseudanabaena yagii</taxon>
    </lineage>
</organism>
<proteinExistence type="predicted"/>
<dbReference type="RefSeq" id="WP_169365454.1">
    <property type="nucleotide sequence ID" value="NZ_JAAVJL010000003.1"/>
</dbReference>